<accession>A0A1V0SET1</accession>
<gene>
    <name evidence="1" type="ORF">Hokovirus_1_109</name>
</gene>
<organism evidence="1">
    <name type="scientific">Hokovirus HKV1</name>
    <dbReference type="NCBI Taxonomy" id="1977638"/>
    <lineage>
        <taxon>Viruses</taxon>
        <taxon>Varidnaviria</taxon>
        <taxon>Bamfordvirae</taxon>
        <taxon>Nucleocytoviricota</taxon>
        <taxon>Megaviricetes</taxon>
        <taxon>Imitervirales</taxon>
        <taxon>Mimiviridae</taxon>
        <taxon>Klosneuvirinae</taxon>
        <taxon>Hokovirus</taxon>
    </lineage>
</organism>
<proteinExistence type="predicted"/>
<dbReference type="EMBL" id="KY684103">
    <property type="protein sequence ID" value="ARF10230.1"/>
    <property type="molecule type" value="Genomic_DNA"/>
</dbReference>
<evidence type="ECO:0000313" key="1">
    <source>
        <dbReference type="EMBL" id="ARF10230.1"/>
    </source>
</evidence>
<reference evidence="1" key="1">
    <citation type="journal article" date="2017" name="Science">
        <title>Giant viruses with an expanded complement of translation system components.</title>
        <authorList>
            <person name="Schulz F."/>
            <person name="Yutin N."/>
            <person name="Ivanova N.N."/>
            <person name="Ortega D.R."/>
            <person name="Lee T.K."/>
            <person name="Vierheilig J."/>
            <person name="Daims H."/>
            <person name="Horn M."/>
            <person name="Wagner M."/>
            <person name="Jensen G.J."/>
            <person name="Kyrpides N.C."/>
            <person name="Koonin E.V."/>
            <person name="Woyke T."/>
        </authorList>
    </citation>
    <scope>NUCLEOTIDE SEQUENCE</scope>
    <source>
        <strain evidence="1">HKV1</strain>
    </source>
</reference>
<name>A0A1V0SET1_9VIRU</name>
<sequence>MEAKTENPVFNKMFAVRRTDSVSDYDPDGSVINILPNVPVQKHEFMIKRTNAIDEKKLKKKSKVRKVLEKLNLTR</sequence>
<protein>
    <submittedName>
        <fullName evidence="1">Uncharacterized protein</fullName>
    </submittedName>
</protein>